<keyword evidence="2" id="KW-1185">Reference proteome</keyword>
<proteinExistence type="predicted"/>
<dbReference type="EMBL" id="QTSX02003670">
    <property type="protein sequence ID" value="KAJ9068981.1"/>
    <property type="molecule type" value="Genomic_DNA"/>
</dbReference>
<evidence type="ECO:0000313" key="2">
    <source>
        <dbReference type="Proteomes" id="UP001165960"/>
    </source>
</evidence>
<name>A0ACC2T397_9FUNG</name>
<gene>
    <name evidence="1" type="primary">clc1_3</name>
    <name evidence="1" type="ORF">DSO57_1023189</name>
</gene>
<accession>A0ACC2T397</accession>
<evidence type="ECO:0000313" key="1">
    <source>
        <dbReference type="EMBL" id="KAJ9068981.1"/>
    </source>
</evidence>
<dbReference type="Proteomes" id="UP001165960">
    <property type="component" value="Unassembled WGS sequence"/>
</dbReference>
<comment type="caution">
    <text evidence="1">The sequence shown here is derived from an EMBL/GenBank/DDBJ whole genome shotgun (WGS) entry which is preliminary data.</text>
</comment>
<sequence>MAEFGDFSTSDFNGADFEVEDPTADFLAREKAILGEDTDFLATTTKNDSSFTDPTPTLNPQDIPLPESSSSFRAASYDFGVSAPLSNKSVSDGGTFDLSSRSYSHTQTFASPPASSSSNQILADRYPAVSTRSAVLSPIEDSEFLRNWRIQFQDRLGDRDRREEEKHAQILAEAKIALEKAKDDYFSARKAKLQSQERITSNQNDGCDGKSGWSLVSHLASAKQGQKDTSRLIELIQKLNVSGHSPQVK</sequence>
<organism evidence="1 2">
    <name type="scientific">Entomophthora muscae</name>
    <dbReference type="NCBI Taxonomy" id="34485"/>
    <lineage>
        <taxon>Eukaryota</taxon>
        <taxon>Fungi</taxon>
        <taxon>Fungi incertae sedis</taxon>
        <taxon>Zoopagomycota</taxon>
        <taxon>Entomophthoromycotina</taxon>
        <taxon>Entomophthoromycetes</taxon>
        <taxon>Entomophthorales</taxon>
        <taxon>Entomophthoraceae</taxon>
        <taxon>Entomophthora</taxon>
    </lineage>
</organism>
<protein>
    <submittedName>
        <fullName evidence="1">Clathrin light chain</fullName>
    </submittedName>
</protein>
<reference evidence="1" key="1">
    <citation type="submission" date="2022-04" db="EMBL/GenBank/DDBJ databases">
        <title>Genome of the entomopathogenic fungus Entomophthora muscae.</title>
        <authorList>
            <person name="Elya C."/>
            <person name="Lovett B.R."/>
            <person name="Lee E."/>
            <person name="Macias A.M."/>
            <person name="Hajek A.E."/>
            <person name="De Bivort B.L."/>
            <person name="Kasson M.T."/>
            <person name="De Fine Licht H.H."/>
            <person name="Stajich J.E."/>
        </authorList>
    </citation>
    <scope>NUCLEOTIDE SEQUENCE</scope>
    <source>
        <strain evidence="1">Berkeley</strain>
    </source>
</reference>